<organism evidence="2 3">
    <name type="scientific">Natrinema thermotolerans</name>
    <dbReference type="NCBI Taxonomy" id="121872"/>
    <lineage>
        <taxon>Archaea</taxon>
        <taxon>Methanobacteriati</taxon>
        <taxon>Methanobacteriota</taxon>
        <taxon>Stenosarchaea group</taxon>
        <taxon>Halobacteria</taxon>
        <taxon>Halobacteriales</taxon>
        <taxon>Natrialbaceae</taxon>
        <taxon>Natrinema</taxon>
    </lineage>
</organism>
<keyword evidence="1" id="KW-1133">Transmembrane helix</keyword>
<dbReference type="AlphaFoldDB" id="A0AAF0PD43"/>
<keyword evidence="1" id="KW-0472">Membrane</keyword>
<keyword evidence="3" id="KW-1185">Reference proteome</keyword>
<proteinExistence type="predicted"/>
<reference evidence="2 3" key="1">
    <citation type="submission" date="2022-07" db="EMBL/GenBank/DDBJ databases">
        <title>Two temperate virus in Haloterrigena jeotgali A29.</title>
        <authorList>
            <person name="Deng X."/>
        </authorList>
    </citation>
    <scope>NUCLEOTIDE SEQUENCE [LARGE SCALE GENOMIC DNA]</scope>
    <source>
        <strain evidence="2 3">A29</strain>
    </source>
</reference>
<dbReference type="Proteomes" id="UP001224926">
    <property type="component" value="Chromosome"/>
</dbReference>
<feature type="transmembrane region" description="Helical" evidence="1">
    <location>
        <begin position="65"/>
        <end position="85"/>
    </location>
</feature>
<evidence type="ECO:0000256" key="1">
    <source>
        <dbReference type="SAM" id="Phobius"/>
    </source>
</evidence>
<evidence type="ECO:0000313" key="3">
    <source>
        <dbReference type="Proteomes" id="UP001224926"/>
    </source>
</evidence>
<evidence type="ECO:0000313" key="2">
    <source>
        <dbReference type="EMBL" id="WMT09352.1"/>
    </source>
</evidence>
<dbReference type="EMBL" id="CP101873">
    <property type="protein sequence ID" value="WMT09352.1"/>
    <property type="molecule type" value="Genomic_DNA"/>
</dbReference>
<feature type="transmembrane region" description="Helical" evidence="1">
    <location>
        <begin position="12"/>
        <end position="30"/>
    </location>
</feature>
<feature type="transmembrane region" description="Helical" evidence="1">
    <location>
        <begin position="36"/>
        <end position="56"/>
    </location>
</feature>
<sequence>MDLTAGSPARSRAVTAMILSYFAVFAYATATNDPRAVTLTEFGFGIIAIAVGAMLYGQRSRSEPVLTLGAGSLVAGGLLNVVALLTDSSAADTLSSLLVFLGVGCYVYAVWRS</sequence>
<protein>
    <submittedName>
        <fullName evidence="2">Uncharacterized protein</fullName>
    </submittedName>
</protein>
<dbReference type="GeneID" id="39861334"/>
<dbReference type="RefSeq" id="WP_049964928.1">
    <property type="nucleotide sequence ID" value="NZ_CP101873.1"/>
</dbReference>
<gene>
    <name evidence="2" type="ORF">NP511_06860</name>
</gene>
<name>A0AAF0PD43_9EURY</name>
<dbReference type="GeneID" id="84213646"/>
<accession>A0AAF0PD43</accession>
<feature type="transmembrane region" description="Helical" evidence="1">
    <location>
        <begin position="91"/>
        <end position="111"/>
    </location>
</feature>
<keyword evidence="1" id="KW-0812">Transmembrane</keyword>